<keyword evidence="10" id="KW-1185">Reference proteome</keyword>
<sequence length="244" mass="26286">MAGKADGPFKRVLVPVLLPEKCYDQLFVQWDLLHVFFPCLKILLSKGLGLGIVAGSLLVKLPQIFKILGAKSAEGLSLQSVMLELTALTGTVVYSITNNFPFSSWGEALFLTLQTIAICFLAMHYRGETVKGIAFLACYAMLSPLTPLAVVTLLQASNVPAVVVGKLLQAATNYHNGHTGQLSAITVFMLFGGSLARIFTSVQETGDPLMAGVFVVSSLCNGLIAAQVLFYWNAKPPHKQKKVQ</sequence>
<dbReference type="Pfam" id="PF04193">
    <property type="entry name" value="PQ-loop"/>
    <property type="match status" value="2"/>
</dbReference>
<dbReference type="RefSeq" id="XP_013205524.1">
    <property type="nucleotide sequence ID" value="XM_013350070.2"/>
</dbReference>
<comment type="function">
    <text evidence="8">Required for normal utilization of mannose-dolichol phosphate (Dol-P-Man) in the synthesis of N-linked and O-linked oligosaccharides and GPI anchors.</text>
</comment>
<keyword evidence="2" id="KW-0813">Transport</keyword>
<dbReference type="PANTHER" id="PTHR12226:SF2">
    <property type="entry name" value="MANNOSE-P-DOLICHOL UTILIZATION DEFECT 1 PROTEIN"/>
    <property type="match status" value="1"/>
</dbReference>
<feature type="transmembrane region" description="Helical" evidence="9">
    <location>
        <begin position="35"/>
        <end position="59"/>
    </location>
</feature>
<evidence type="ECO:0000256" key="9">
    <source>
        <dbReference type="SAM" id="Phobius"/>
    </source>
</evidence>
<evidence type="ECO:0000256" key="3">
    <source>
        <dbReference type="ARBA" id="ARBA00022692"/>
    </source>
</evidence>
<dbReference type="SMART" id="SM00679">
    <property type="entry name" value="CTNS"/>
    <property type="match status" value="2"/>
</dbReference>
<dbReference type="GeneID" id="102002301"/>
<dbReference type="Gene3D" id="1.20.1280.290">
    <property type="match status" value="1"/>
</dbReference>
<evidence type="ECO:0000313" key="11">
    <source>
        <dbReference type="RefSeq" id="XP_013205524.1"/>
    </source>
</evidence>
<evidence type="ECO:0000256" key="8">
    <source>
        <dbReference type="PIRNR" id="PIRNR023381"/>
    </source>
</evidence>
<keyword evidence="4" id="KW-0677">Repeat</keyword>
<comment type="similarity">
    <text evidence="7 8">Belongs to the MPDU1 (TC 2.A.43.3) family.</text>
</comment>
<organism evidence="10 11">
    <name type="scientific">Microtus ochrogaster</name>
    <name type="common">Prairie vole</name>
    <dbReference type="NCBI Taxonomy" id="79684"/>
    <lineage>
        <taxon>Eukaryota</taxon>
        <taxon>Metazoa</taxon>
        <taxon>Chordata</taxon>
        <taxon>Craniata</taxon>
        <taxon>Vertebrata</taxon>
        <taxon>Euteleostomi</taxon>
        <taxon>Mammalia</taxon>
        <taxon>Eutheria</taxon>
        <taxon>Euarchontoglires</taxon>
        <taxon>Glires</taxon>
        <taxon>Rodentia</taxon>
        <taxon>Myomorpha</taxon>
        <taxon>Muroidea</taxon>
        <taxon>Cricetidae</taxon>
        <taxon>Arvicolinae</taxon>
        <taxon>Microtus</taxon>
    </lineage>
</organism>
<dbReference type="Proteomes" id="UP000694915">
    <property type="component" value="Chromosome 21"/>
</dbReference>
<gene>
    <name evidence="11" type="primary">LOC102002301</name>
</gene>
<name>A0ABM1ANY5_MICOH</name>
<keyword evidence="6 8" id="KW-0472">Membrane</keyword>
<keyword evidence="5 8" id="KW-1133">Transmembrane helix</keyword>
<dbReference type="PANTHER" id="PTHR12226">
    <property type="entry name" value="MANNOSE-P-DOLICHOL UTILIZATION DEFECT 1 LEC35 -RELATED"/>
    <property type="match status" value="1"/>
</dbReference>
<evidence type="ECO:0000313" key="10">
    <source>
        <dbReference type="Proteomes" id="UP000694915"/>
    </source>
</evidence>
<evidence type="ECO:0000256" key="4">
    <source>
        <dbReference type="ARBA" id="ARBA00022737"/>
    </source>
</evidence>
<dbReference type="PIRSF" id="PIRSF023381">
    <property type="entry name" value="MannP-dilichol_defect-1p"/>
    <property type="match status" value="1"/>
</dbReference>
<feature type="transmembrane region" description="Helical" evidence="9">
    <location>
        <begin position="209"/>
        <end position="232"/>
    </location>
</feature>
<feature type="transmembrane region" description="Helical" evidence="9">
    <location>
        <begin position="108"/>
        <end position="125"/>
    </location>
</feature>
<accession>A0ABM1ANY5</accession>
<proteinExistence type="inferred from homology"/>
<evidence type="ECO:0000256" key="7">
    <source>
        <dbReference type="ARBA" id="ARBA00038475"/>
    </source>
</evidence>
<dbReference type="InterPro" id="IPR006603">
    <property type="entry name" value="PQ-loop_rpt"/>
</dbReference>
<reference evidence="11" key="1">
    <citation type="submission" date="2025-08" db="UniProtKB">
        <authorList>
            <consortium name="RefSeq"/>
        </authorList>
    </citation>
    <scope>IDENTIFICATION</scope>
</reference>
<evidence type="ECO:0000256" key="6">
    <source>
        <dbReference type="ARBA" id="ARBA00023136"/>
    </source>
</evidence>
<protein>
    <recommendedName>
        <fullName evidence="8">Mannose-P-dolichol utilization defect 1 protein</fullName>
    </recommendedName>
</protein>
<dbReference type="InterPro" id="IPR016817">
    <property type="entry name" value="MannP-dilichol_defect-1"/>
</dbReference>
<evidence type="ECO:0000256" key="2">
    <source>
        <dbReference type="ARBA" id="ARBA00022448"/>
    </source>
</evidence>
<evidence type="ECO:0000256" key="5">
    <source>
        <dbReference type="ARBA" id="ARBA00022989"/>
    </source>
</evidence>
<feature type="transmembrane region" description="Helical" evidence="9">
    <location>
        <begin position="80"/>
        <end position="96"/>
    </location>
</feature>
<feature type="transmembrane region" description="Helical" evidence="9">
    <location>
        <begin position="132"/>
        <end position="154"/>
    </location>
</feature>
<evidence type="ECO:0000256" key="1">
    <source>
        <dbReference type="ARBA" id="ARBA00004141"/>
    </source>
</evidence>
<comment type="subcellular location">
    <subcellularLocation>
        <location evidence="1 8">Membrane</location>
        <topology evidence="1 8">Multi-pass membrane protein</topology>
    </subcellularLocation>
</comment>
<keyword evidence="3 8" id="KW-0812">Transmembrane</keyword>